<feature type="transmembrane region" description="Helical" evidence="5">
    <location>
        <begin position="176"/>
        <end position="195"/>
    </location>
</feature>
<feature type="transmembrane region" description="Helical" evidence="5">
    <location>
        <begin position="383"/>
        <end position="408"/>
    </location>
</feature>
<reference evidence="7" key="1">
    <citation type="submission" date="2023-03" db="EMBL/GenBank/DDBJ databases">
        <title>Andean soil-derived lignocellulolytic bacterial consortium as a source of novel taxa and putative plastic-active enzymes.</title>
        <authorList>
            <person name="Diaz-Garcia L."/>
            <person name="Chuvochina M."/>
            <person name="Feuerriegel G."/>
            <person name="Bunk B."/>
            <person name="Sproer C."/>
            <person name="Streit W.R."/>
            <person name="Rodriguez L.M."/>
            <person name="Overmann J."/>
            <person name="Jimenez D.J."/>
        </authorList>
    </citation>
    <scope>NUCLEOTIDE SEQUENCE</scope>
    <source>
        <strain evidence="7">MAG 26</strain>
    </source>
</reference>
<dbReference type="Proteomes" id="UP001218362">
    <property type="component" value="Chromosome"/>
</dbReference>
<organism evidence="7 8">
    <name type="scientific">Candidatus Andeanibacterium colombiense</name>
    <dbReference type="NCBI Taxonomy" id="3121345"/>
    <lineage>
        <taxon>Bacteria</taxon>
        <taxon>Pseudomonadati</taxon>
        <taxon>Pseudomonadota</taxon>
        <taxon>Alphaproteobacteria</taxon>
        <taxon>Sphingomonadales</taxon>
        <taxon>Sphingomonadaceae</taxon>
        <taxon>Candidatus Andeanibacterium</taxon>
    </lineage>
</organism>
<dbReference type="EMBL" id="CP119316">
    <property type="protein sequence ID" value="WEK46319.1"/>
    <property type="molecule type" value="Genomic_DNA"/>
</dbReference>
<feature type="transmembrane region" description="Helical" evidence="5">
    <location>
        <begin position="414"/>
        <end position="434"/>
    </location>
</feature>
<feature type="transmembrane region" description="Helical" evidence="5">
    <location>
        <begin position="144"/>
        <end position="164"/>
    </location>
</feature>
<accession>A0AAJ5X5I0</accession>
<name>A0AAJ5X5I0_9SPHN</name>
<evidence type="ECO:0000256" key="2">
    <source>
        <dbReference type="ARBA" id="ARBA00022692"/>
    </source>
</evidence>
<gene>
    <name evidence="7" type="ORF">P0Y56_15090</name>
</gene>
<evidence type="ECO:0000313" key="8">
    <source>
        <dbReference type="Proteomes" id="UP001218362"/>
    </source>
</evidence>
<feature type="transmembrane region" description="Helical" evidence="5">
    <location>
        <begin position="346"/>
        <end position="371"/>
    </location>
</feature>
<feature type="transmembrane region" description="Helical" evidence="5">
    <location>
        <begin position="252"/>
        <end position="273"/>
    </location>
</feature>
<dbReference type="SUPFAM" id="SSF103473">
    <property type="entry name" value="MFS general substrate transporter"/>
    <property type="match status" value="1"/>
</dbReference>
<protein>
    <submittedName>
        <fullName evidence="7">MFS transporter</fullName>
    </submittedName>
</protein>
<evidence type="ECO:0000256" key="4">
    <source>
        <dbReference type="ARBA" id="ARBA00023136"/>
    </source>
</evidence>
<dbReference type="AlphaFoldDB" id="A0AAJ5X5I0"/>
<feature type="transmembrane region" description="Helical" evidence="5">
    <location>
        <begin position="315"/>
        <end position="334"/>
    </location>
</feature>
<dbReference type="InterPro" id="IPR020846">
    <property type="entry name" value="MFS_dom"/>
</dbReference>
<dbReference type="InterPro" id="IPR011701">
    <property type="entry name" value="MFS"/>
</dbReference>
<dbReference type="KEGG" id="acob:P0Y56_15090"/>
<feature type="transmembrane region" description="Helical" evidence="5">
    <location>
        <begin position="57"/>
        <end position="76"/>
    </location>
</feature>
<keyword evidence="3 5" id="KW-1133">Transmembrane helix</keyword>
<evidence type="ECO:0000259" key="6">
    <source>
        <dbReference type="PROSITE" id="PS50850"/>
    </source>
</evidence>
<feature type="transmembrane region" description="Helical" evidence="5">
    <location>
        <begin position="112"/>
        <end position="132"/>
    </location>
</feature>
<evidence type="ECO:0000313" key="7">
    <source>
        <dbReference type="EMBL" id="WEK46319.1"/>
    </source>
</evidence>
<evidence type="ECO:0000256" key="1">
    <source>
        <dbReference type="ARBA" id="ARBA00004141"/>
    </source>
</evidence>
<sequence length="441" mass="44698">MPATFSEAIARRPLGLFQIVTVAVCLLVLMCDGVDMQLLGLVAPVVIRDFGVDKGTFGIAMSAALVGMGIGAWLGGWLGDILGRRRSLALAALIFGLATIAASTSGSVWSMAAWRLIGGLGFGSAFSNALAMGSEWLPKRWQPLAITSLSVGTPAGGAIAGVLAPELLAEHGWRGTFIAFGAATLVLVVIVYTALRDSPSFLLAKGKRNEALQNARRVIRADIELAAEHLDTGSAEGPPVGVLHSSNFRLNAGVGAGFAASTLVAYGILNWSTTILTTKGVSLQLAGYAISVAGITSILGSILAGILVQKFGTKPVMLAVSGILAVTLVALAAAVETMSTASSGGIALVTVLIGIAAAAFSCSIATVYVVITLGYPQSCRSAGIGFGIFTGRIGAILASGFGGVFLEIGGGSTLPFFAILVASAALIFAAALVIDRHVPAA</sequence>
<dbReference type="Gene3D" id="1.20.1250.20">
    <property type="entry name" value="MFS general substrate transporter like domains"/>
    <property type="match status" value="1"/>
</dbReference>
<evidence type="ECO:0000256" key="3">
    <source>
        <dbReference type="ARBA" id="ARBA00022989"/>
    </source>
</evidence>
<proteinExistence type="predicted"/>
<comment type="subcellular location">
    <subcellularLocation>
        <location evidence="1">Membrane</location>
        <topology evidence="1">Multi-pass membrane protein</topology>
    </subcellularLocation>
</comment>
<keyword evidence="4 5" id="KW-0472">Membrane</keyword>
<dbReference type="InterPro" id="IPR036259">
    <property type="entry name" value="MFS_trans_sf"/>
</dbReference>
<feature type="domain" description="Major facilitator superfamily (MFS) profile" evidence="6">
    <location>
        <begin position="21"/>
        <end position="441"/>
    </location>
</feature>
<keyword evidence="2 5" id="KW-0812">Transmembrane</keyword>
<feature type="transmembrane region" description="Helical" evidence="5">
    <location>
        <begin position="88"/>
        <end position="106"/>
    </location>
</feature>
<evidence type="ECO:0000256" key="5">
    <source>
        <dbReference type="SAM" id="Phobius"/>
    </source>
</evidence>
<dbReference type="PANTHER" id="PTHR23508:SF10">
    <property type="entry name" value="CARBOXYLIC ACID TRANSPORTER PROTEIN HOMOLOG"/>
    <property type="match status" value="1"/>
</dbReference>
<feature type="transmembrane region" description="Helical" evidence="5">
    <location>
        <begin position="285"/>
        <end position="308"/>
    </location>
</feature>
<dbReference type="GO" id="GO:0046943">
    <property type="term" value="F:carboxylic acid transmembrane transporter activity"/>
    <property type="evidence" value="ECO:0007669"/>
    <property type="project" value="TreeGrafter"/>
</dbReference>
<dbReference type="PANTHER" id="PTHR23508">
    <property type="entry name" value="CARBOXYLIC ACID TRANSPORTER PROTEIN HOMOLOG"/>
    <property type="match status" value="1"/>
</dbReference>
<dbReference type="Pfam" id="PF07690">
    <property type="entry name" value="MFS_1"/>
    <property type="match status" value="1"/>
</dbReference>
<dbReference type="GO" id="GO:0005886">
    <property type="term" value="C:plasma membrane"/>
    <property type="evidence" value="ECO:0007669"/>
    <property type="project" value="TreeGrafter"/>
</dbReference>
<dbReference type="PROSITE" id="PS50850">
    <property type="entry name" value="MFS"/>
    <property type="match status" value="1"/>
</dbReference>